<proteinExistence type="predicted"/>
<name>A0A5B7G2X0_PORTR</name>
<dbReference type="Proteomes" id="UP000324222">
    <property type="component" value="Unassembled WGS sequence"/>
</dbReference>
<evidence type="ECO:0000313" key="2">
    <source>
        <dbReference type="Proteomes" id="UP000324222"/>
    </source>
</evidence>
<comment type="caution">
    <text evidence="1">The sequence shown here is derived from an EMBL/GenBank/DDBJ whole genome shotgun (WGS) entry which is preliminary data.</text>
</comment>
<reference evidence="1 2" key="1">
    <citation type="submission" date="2019-05" db="EMBL/GenBank/DDBJ databases">
        <title>Another draft genome of Portunus trituberculatus and its Hox gene families provides insights of decapod evolution.</title>
        <authorList>
            <person name="Jeong J.-H."/>
            <person name="Song I."/>
            <person name="Kim S."/>
            <person name="Choi T."/>
            <person name="Kim D."/>
            <person name="Ryu S."/>
            <person name="Kim W."/>
        </authorList>
    </citation>
    <scope>NUCLEOTIDE SEQUENCE [LARGE SCALE GENOMIC DNA]</scope>
    <source>
        <tissue evidence="1">Muscle</tissue>
    </source>
</reference>
<protein>
    <submittedName>
        <fullName evidence="1">Uncharacterized protein</fullName>
    </submittedName>
</protein>
<sequence>MAIPNPASESLSGEGIRNVPSKFFDYLTSKVEQILSLYPFAEINVHHQLCLFSPFTDYPGELVFNFAILHDLEQLVQHSIRIPDRSPKAEVPLAFFFCQLGDLRRYYADFPWNAYCFRVRDPSLCAERITEVIVSGM</sequence>
<accession>A0A5B7G2X0</accession>
<organism evidence="1 2">
    <name type="scientific">Portunus trituberculatus</name>
    <name type="common">Swimming crab</name>
    <name type="synonym">Neptunus trituberculatus</name>
    <dbReference type="NCBI Taxonomy" id="210409"/>
    <lineage>
        <taxon>Eukaryota</taxon>
        <taxon>Metazoa</taxon>
        <taxon>Ecdysozoa</taxon>
        <taxon>Arthropoda</taxon>
        <taxon>Crustacea</taxon>
        <taxon>Multicrustacea</taxon>
        <taxon>Malacostraca</taxon>
        <taxon>Eumalacostraca</taxon>
        <taxon>Eucarida</taxon>
        <taxon>Decapoda</taxon>
        <taxon>Pleocyemata</taxon>
        <taxon>Brachyura</taxon>
        <taxon>Eubrachyura</taxon>
        <taxon>Portunoidea</taxon>
        <taxon>Portunidae</taxon>
        <taxon>Portuninae</taxon>
        <taxon>Portunus</taxon>
    </lineage>
</organism>
<dbReference type="AlphaFoldDB" id="A0A5B7G2X0"/>
<evidence type="ECO:0000313" key="1">
    <source>
        <dbReference type="EMBL" id="MPC51907.1"/>
    </source>
</evidence>
<keyword evidence="2" id="KW-1185">Reference proteome</keyword>
<gene>
    <name evidence="1" type="ORF">E2C01_045764</name>
</gene>
<dbReference type="EMBL" id="VSRR010010498">
    <property type="protein sequence ID" value="MPC51907.1"/>
    <property type="molecule type" value="Genomic_DNA"/>
</dbReference>